<feature type="transmembrane region" description="Helical" evidence="9">
    <location>
        <begin position="345"/>
        <end position="369"/>
    </location>
</feature>
<evidence type="ECO:0000256" key="1">
    <source>
        <dbReference type="ARBA" id="ARBA00004141"/>
    </source>
</evidence>
<dbReference type="GO" id="GO:0046872">
    <property type="term" value="F:metal ion binding"/>
    <property type="evidence" value="ECO:0007669"/>
    <property type="project" value="UniProtKB-KW"/>
</dbReference>
<feature type="transmembrane region" description="Helical" evidence="9">
    <location>
        <begin position="84"/>
        <end position="102"/>
    </location>
</feature>
<evidence type="ECO:0000256" key="2">
    <source>
        <dbReference type="ARBA" id="ARBA00006024"/>
    </source>
</evidence>
<dbReference type="SUPFAM" id="SSF81665">
    <property type="entry name" value="Calcium ATPase, transmembrane domain M"/>
    <property type="match status" value="1"/>
</dbReference>
<dbReference type="InterPro" id="IPR027256">
    <property type="entry name" value="P-typ_ATPase_IB"/>
</dbReference>
<dbReference type="GO" id="GO:0008551">
    <property type="term" value="F:P-type cadmium transporter activity"/>
    <property type="evidence" value="ECO:0007669"/>
    <property type="project" value="UniProtKB-EC"/>
</dbReference>
<evidence type="ECO:0000313" key="12">
    <source>
        <dbReference type="Proteomes" id="UP000610760"/>
    </source>
</evidence>
<dbReference type="PRINTS" id="PR00119">
    <property type="entry name" value="CATATPASE"/>
</dbReference>
<dbReference type="PRINTS" id="PR00120">
    <property type="entry name" value="HATPASE"/>
</dbReference>
<feature type="transmembrane region" description="Helical" evidence="9">
    <location>
        <begin position="641"/>
        <end position="660"/>
    </location>
</feature>
<dbReference type="InterPro" id="IPR018303">
    <property type="entry name" value="ATPase_P-typ_P_site"/>
</dbReference>
<dbReference type="SUPFAM" id="SSF56784">
    <property type="entry name" value="HAD-like"/>
    <property type="match status" value="1"/>
</dbReference>
<accession>A0A926DZV2</accession>
<gene>
    <name evidence="11" type="primary">cadA</name>
    <name evidence="11" type="ORF">H8710_02655</name>
</gene>
<dbReference type="PANTHER" id="PTHR48085:SF5">
    <property type="entry name" value="CADMIUM_ZINC-TRANSPORTING ATPASE HMA4-RELATED"/>
    <property type="match status" value="1"/>
</dbReference>
<evidence type="ECO:0000256" key="7">
    <source>
        <dbReference type="ARBA" id="ARBA00039103"/>
    </source>
</evidence>
<protein>
    <recommendedName>
        <fullName evidence="7">Cd(2+)-exporting ATPase</fullName>
        <ecNumber evidence="7">7.2.2.21</ecNumber>
    </recommendedName>
</protein>
<dbReference type="InterPro" id="IPR059000">
    <property type="entry name" value="ATPase_P-type_domA"/>
</dbReference>
<dbReference type="RefSeq" id="WP_249293858.1">
    <property type="nucleotide sequence ID" value="NZ_JACRSV010000001.1"/>
</dbReference>
<dbReference type="InterPro" id="IPR023214">
    <property type="entry name" value="HAD_sf"/>
</dbReference>
<name>A0A926DZV2_9FIRM</name>
<dbReference type="EC" id="7.2.2.21" evidence="7"/>
<dbReference type="Pfam" id="PF00122">
    <property type="entry name" value="E1-E2_ATPase"/>
    <property type="match status" value="1"/>
</dbReference>
<dbReference type="AlphaFoldDB" id="A0A926DZV2"/>
<dbReference type="PANTHER" id="PTHR48085">
    <property type="entry name" value="CADMIUM/ZINC-TRANSPORTING ATPASE HMA2-RELATED"/>
    <property type="match status" value="1"/>
</dbReference>
<dbReference type="SUPFAM" id="SSF81653">
    <property type="entry name" value="Calcium ATPase, transduction domain A"/>
    <property type="match status" value="1"/>
</dbReference>
<evidence type="ECO:0000256" key="4">
    <source>
        <dbReference type="ARBA" id="ARBA00022692"/>
    </source>
</evidence>
<feature type="transmembrane region" description="Helical" evidence="9">
    <location>
        <begin position="314"/>
        <end position="333"/>
    </location>
</feature>
<reference evidence="11" key="1">
    <citation type="submission" date="2020-08" db="EMBL/GenBank/DDBJ databases">
        <title>Genome public.</title>
        <authorList>
            <person name="Liu C."/>
            <person name="Sun Q."/>
        </authorList>
    </citation>
    <scope>NUCLEOTIDE SEQUENCE</scope>
    <source>
        <strain evidence="11">NSJ-33</strain>
    </source>
</reference>
<dbReference type="Gene3D" id="3.40.1110.10">
    <property type="entry name" value="Calcium-transporting ATPase, cytoplasmic domain N"/>
    <property type="match status" value="1"/>
</dbReference>
<dbReference type="PROSITE" id="PS00154">
    <property type="entry name" value="ATPASE_E1_E2"/>
    <property type="match status" value="1"/>
</dbReference>
<evidence type="ECO:0000259" key="10">
    <source>
        <dbReference type="Pfam" id="PF00122"/>
    </source>
</evidence>
<comment type="similarity">
    <text evidence="2 9">Belongs to the cation transport ATPase (P-type) (TC 3.A.3) family. Type IB subfamily.</text>
</comment>
<dbReference type="Pfam" id="PF00702">
    <property type="entry name" value="Hydrolase"/>
    <property type="match status" value="1"/>
</dbReference>
<dbReference type="GO" id="GO:0005524">
    <property type="term" value="F:ATP binding"/>
    <property type="evidence" value="ECO:0007669"/>
    <property type="project" value="UniProtKB-UniRule"/>
</dbReference>
<comment type="caution">
    <text evidence="11">The sequence shown here is derived from an EMBL/GenBank/DDBJ whole genome shotgun (WGS) entry which is preliminary data.</text>
</comment>
<dbReference type="InterPro" id="IPR023298">
    <property type="entry name" value="ATPase_P-typ_TM_dom_sf"/>
</dbReference>
<dbReference type="InterPro" id="IPR036412">
    <property type="entry name" value="HAD-like_sf"/>
</dbReference>
<sequence>MKKFRHKGSHEYSEASCTGGACGPEDNEHTHSHEHDHEESCHCDHEHSHPHDHPPGCDCPLCREGGGCSCGHDHATHETGKKDLILLGIAAILVAVSFFLPHGETFEPLWWLRLAIQAAATLFAGYDLLIAGFKGLFKFSLDEMTLMTIAVVAAFAIGEGFEGALVTILFKIGEFFEDKAVQNSRKRIDALVNIVPENANLLSPDGSVREIAAREISVGDTILVKVGDRVPLDCIILEGGSDIDTSAVTGESVPVRSETGDSLLSGMINLSGALKCRVEKSYENSTANKIAELVKDATREKGNTERFITKFSKIYTPVVVGLAVLIAVLPPLFGLGEFVTWLNRSLIFLVASCPCALVISVPMTFYSVIGTVSKMGALIKGSKHVEILSKAKNFVFDKTGTLTTGKVKVSGYGSLSALDKEEVLRLAAVCESVSSHPIAKAVIEKAGAALPAPDVAEEIAGKGVKAMVDGKAYYCGSYKLMNDRGIPLDAAPAANLYLSDEENLLGYIQIGDTVKPEAKAALAELKALGAQKTIMLTGDRKEQAELTAGFLNVDEVRSDLLPQQKVENLLTVKQTGVTVFVGDGINDGPVLAAADLGIAMGMGSDLATQTADMVLMSNNLKGITAAIRACRKGMRIARGNIVFILLVKALVLVLGALGYAPMAAAIFADVGVTLITVLNSLRILKVRKESRR</sequence>
<dbReference type="EMBL" id="JACRSV010000001">
    <property type="protein sequence ID" value="MBC8558964.1"/>
    <property type="molecule type" value="Genomic_DNA"/>
</dbReference>
<dbReference type="NCBIfam" id="TIGR01494">
    <property type="entry name" value="ATPase_P-type"/>
    <property type="match status" value="1"/>
</dbReference>
<comment type="subcellular location">
    <subcellularLocation>
        <location evidence="9">Cell membrane</location>
    </subcellularLocation>
    <subcellularLocation>
        <location evidence="1">Membrane</location>
        <topology evidence="1">Multi-pass membrane protein</topology>
    </subcellularLocation>
</comment>
<dbReference type="GO" id="GO:0016887">
    <property type="term" value="F:ATP hydrolysis activity"/>
    <property type="evidence" value="ECO:0007669"/>
    <property type="project" value="InterPro"/>
</dbReference>
<keyword evidence="9" id="KW-0067">ATP-binding</keyword>
<dbReference type="GO" id="GO:0005886">
    <property type="term" value="C:plasma membrane"/>
    <property type="evidence" value="ECO:0007669"/>
    <property type="project" value="UniProtKB-SubCell"/>
</dbReference>
<evidence type="ECO:0000256" key="6">
    <source>
        <dbReference type="ARBA" id="ARBA00023136"/>
    </source>
</evidence>
<keyword evidence="5 9" id="KW-1133">Transmembrane helix</keyword>
<organism evidence="11 12">
    <name type="scientific">Fumia xinanensis</name>
    <dbReference type="NCBI Taxonomy" id="2763659"/>
    <lineage>
        <taxon>Bacteria</taxon>
        <taxon>Bacillati</taxon>
        <taxon>Bacillota</taxon>
        <taxon>Clostridia</taxon>
        <taxon>Eubacteriales</taxon>
        <taxon>Oscillospiraceae</taxon>
        <taxon>Fumia</taxon>
    </lineage>
</organism>
<dbReference type="Gene3D" id="2.70.150.10">
    <property type="entry name" value="Calcium-transporting ATPase, cytoplasmic transduction domain A"/>
    <property type="match status" value="1"/>
</dbReference>
<dbReference type="NCBIfam" id="TIGR01525">
    <property type="entry name" value="ATPase-IB_hvy"/>
    <property type="match status" value="1"/>
</dbReference>
<keyword evidence="12" id="KW-1185">Reference proteome</keyword>
<comment type="catalytic activity">
    <reaction evidence="8">
        <text>Cd(2+)(in) + ATP + H2O = Cd(2+)(out) + ADP + phosphate + H(+)</text>
        <dbReference type="Rhea" id="RHEA:12132"/>
        <dbReference type="ChEBI" id="CHEBI:15377"/>
        <dbReference type="ChEBI" id="CHEBI:15378"/>
        <dbReference type="ChEBI" id="CHEBI:30616"/>
        <dbReference type="ChEBI" id="CHEBI:43474"/>
        <dbReference type="ChEBI" id="CHEBI:48775"/>
        <dbReference type="ChEBI" id="CHEBI:456216"/>
        <dbReference type="EC" id="7.2.2.21"/>
    </reaction>
</comment>
<feature type="transmembrane region" description="Helical" evidence="9">
    <location>
        <begin position="666"/>
        <end position="684"/>
    </location>
</feature>
<dbReference type="PROSITE" id="PS01229">
    <property type="entry name" value="COF_2"/>
    <property type="match status" value="1"/>
</dbReference>
<proteinExistence type="inferred from homology"/>
<evidence type="ECO:0000313" key="11">
    <source>
        <dbReference type="EMBL" id="MBC8558964.1"/>
    </source>
</evidence>
<evidence type="ECO:0000256" key="3">
    <source>
        <dbReference type="ARBA" id="ARBA00022539"/>
    </source>
</evidence>
<dbReference type="NCBIfam" id="TIGR01512">
    <property type="entry name" value="ATPase-IB2_Cd"/>
    <property type="match status" value="1"/>
</dbReference>
<feature type="transmembrane region" description="Helical" evidence="9">
    <location>
        <begin position="114"/>
        <end position="137"/>
    </location>
</feature>
<keyword evidence="4 9" id="KW-0812">Transmembrane</keyword>
<dbReference type="InterPro" id="IPR008250">
    <property type="entry name" value="ATPase_P-typ_transduc_dom_A_sf"/>
</dbReference>
<dbReference type="Gene3D" id="3.40.50.1000">
    <property type="entry name" value="HAD superfamily/HAD-like"/>
    <property type="match status" value="1"/>
</dbReference>
<feature type="domain" description="P-type ATPase A" evidence="10">
    <location>
        <begin position="195"/>
        <end position="295"/>
    </location>
</feature>
<dbReference type="InterPro" id="IPR023299">
    <property type="entry name" value="ATPase_P-typ_cyto_dom_N"/>
</dbReference>
<keyword evidence="9" id="KW-0547">Nucleotide-binding</keyword>
<keyword evidence="9" id="KW-0479">Metal-binding</keyword>
<keyword evidence="3" id="KW-0104">Cadmium</keyword>
<keyword evidence="6 9" id="KW-0472">Membrane</keyword>
<evidence type="ECO:0000256" key="9">
    <source>
        <dbReference type="RuleBase" id="RU362081"/>
    </source>
</evidence>
<evidence type="ECO:0000256" key="8">
    <source>
        <dbReference type="ARBA" id="ARBA00049338"/>
    </source>
</evidence>
<evidence type="ECO:0000256" key="5">
    <source>
        <dbReference type="ARBA" id="ARBA00022989"/>
    </source>
</evidence>
<dbReference type="InterPro" id="IPR051014">
    <property type="entry name" value="Cation_Transport_ATPase_IB"/>
</dbReference>
<dbReference type="Proteomes" id="UP000610760">
    <property type="component" value="Unassembled WGS sequence"/>
</dbReference>
<keyword evidence="9" id="KW-1003">Cell membrane</keyword>
<dbReference type="InterPro" id="IPR001757">
    <property type="entry name" value="P_typ_ATPase"/>
</dbReference>